<gene>
    <name evidence="1" type="ORF">D2962_09665</name>
</gene>
<name>A0A3G2R620_9FIRM</name>
<organism evidence="1 2">
    <name type="scientific">Biomaibacter acetigenes</name>
    <dbReference type="NCBI Taxonomy" id="2316383"/>
    <lineage>
        <taxon>Bacteria</taxon>
        <taxon>Bacillati</taxon>
        <taxon>Bacillota</taxon>
        <taxon>Clostridia</taxon>
        <taxon>Thermosediminibacterales</taxon>
        <taxon>Tepidanaerobacteraceae</taxon>
        <taxon>Biomaibacter</taxon>
    </lineage>
</organism>
<evidence type="ECO:0000313" key="2">
    <source>
        <dbReference type="Proteomes" id="UP000280960"/>
    </source>
</evidence>
<sequence>MAQKFITKNFLRYNYFPNSFKANNMTTEIIFHIQKNYKINLRFAPIGRQIINITENHTEAKRRWGLLIDADFYIENIPFNDSFDFFQDSKKYLLNDVCNFLNSF</sequence>
<proteinExistence type="predicted"/>
<keyword evidence="2" id="KW-1185">Reference proteome</keyword>
<reference evidence="1 2" key="1">
    <citation type="submission" date="2018-10" db="EMBL/GenBank/DDBJ databases">
        <authorList>
            <person name="Zhang X."/>
        </authorList>
    </citation>
    <scope>NUCLEOTIDE SEQUENCE [LARGE SCALE GENOMIC DNA]</scope>
    <source>
        <strain evidence="1 2">SK-G1</strain>
    </source>
</reference>
<accession>A0A3G2R620</accession>
<evidence type="ECO:0000313" key="1">
    <source>
        <dbReference type="EMBL" id="AYO30846.1"/>
    </source>
</evidence>
<protein>
    <submittedName>
        <fullName evidence="1">Uncharacterized protein</fullName>
    </submittedName>
</protein>
<dbReference type="Proteomes" id="UP000280960">
    <property type="component" value="Chromosome"/>
</dbReference>
<dbReference type="EMBL" id="CP033169">
    <property type="protein sequence ID" value="AYO30846.1"/>
    <property type="molecule type" value="Genomic_DNA"/>
</dbReference>
<dbReference type="AlphaFoldDB" id="A0A3G2R620"/>
<dbReference type="KEGG" id="bacg:D2962_09665"/>